<feature type="transmembrane region" description="Helical" evidence="1">
    <location>
        <begin position="413"/>
        <end position="432"/>
    </location>
</feature>
<protein>
    <submittedName>
        <fullName evidence="2">Uncharacterized protein</fullName>
    </submittedName>
</protein>
<keyword evidence="3" id="KW-1185">Reference proteome</keyword>
<accession>A0A4R3YWT0</accession>
<dbReference type="EMBL" id="SMCS01000002">
    <property type="protein sequence ID" value="TCV95743.1"/>
    <property type="molecule type" value="Genomic_DNA"/>
</dbReference>
<evidence type="ECO:0000313" key="2">
    <source>
        <dbReference type="EMBL" id="TCV95743.1"/>
    </source>
</evidence>
<organism evidence="2 3">
    <name type="scientific">Luteibacter rhizovicinus</name>
    <dbReference type="NCBI Taxonomy" id="242606"/>
    <lineage>
        <taxon>Bacteria</taxon>
        <taxon>Pseudomonadati</taxon>
        <taxon>Pseudomonadota</taxon>
        <taxon>Gammaproteobacteria</taxon>
        <taxon>Lysobacterales</taxon>
        <taxon>Rhodanobacteraceae</taxon>
        <taxon>Luteibacter</taxon>
    </lineage>
</organism>
<evidence type="ECO:0000256" key="1">
    <source>
        <dbReference type="SAM" id="Phobius"/>
    </source>
</evidence>
<evidence type="ECO:0000313" key="3">
    <source>
        <dbReference type="Proteomes" id="UP000295645"/>
    </source>
</evidence>
<feature type="transmembrane region" description="Helical" evidence="1">
    <location>
        <begin position="325"/>
        <end position="344"/>
    </location>
</feature>
<feature type="transmembrane region" description="Helical" evidence="1">
    <location>
        <begin position="146"/>
        <end position="164"/>
    </location>
</feature>
<name>A0A4R3YWT0_9GAMM</name>
<feature type="transmembrane region" description="Helical" evidence="1">
    <location>
        <begin position="122"/>
        <end position="140"/>
    </location>
</feature>
<keyword evidence="1" id="KW-0472">Membrane</keyword>
<comment type="caution">
    <text evidence="2">The sequence shown here is derived from an EMBL/GenBank/DDBJ whole genome shotgun (WGS) entry which is preliminary data.</text>
</comment>
<feature type="transmembrane region" description="Helical" evidence="1">
    <location>
        <begin position="296"/>
        <end position="318"/>
    </location>
</feature>
<feature type="transmembrane region" description="Helical" evidence="1">
    <location>
        <begin position="64"/>
        <end position="85"/>
    </location>
</feature>
<feature type="transmembrane region" description="Helical" evidence="1">
    <location>
        <begin position="171"/>
        <end position="190"/>
    </location>
</feature>
<keyword evidence="1" id="KW-1133">Transmembrane helix</keyword>
<gene>
    <name evidence="2" type="ORF">EC912_10287</name>
</gene>
<feature type="transmembrane region" description="Helical" evidence="1">
    <location>
        <begin position="196"/>
        <end position="213"/>
    </location>
</feature>
<proteinExistence type="predicted"/>
<dbReference type="AlphaFoldDB" id="A0A4R3YWT0"/>
<feature type="transmembrane region" description="Helical" evidence="1">
    <location>
        <begin position="386"/>
        <end position="406"/>
    </location>
</feature>
<dbReference type="Proteomes" id="UP000295645">
    <property type="component" value="Unassembled WGS sequence"/>
</dbReference>
<feature type="transmembrane region" description="Helical" evidence="1">
    <location>
        <begin position="225"/>
        <end position="243"/>
    </location>
</feature>
<reference evidence="2 3" key="1">
    <citation type="submission" date="2019-03" db="EMBL/GenBank/DDBJ databases">
        <title>Above-ground endophytic microbial communities from plants in different locations in the United States.</title>
        <authorList>
            <person name="Frank C."/>
        </authorList>
    </citation>
    <scope>NUCLEOTIDE SEQUENCE [LARGE SCALE GENOMIC DNA]</scope>
    <source>
        <strain evidence="2 3">LP_13_YM</strain>
    </source>
</reference>
<keyword evidence="1" id="KW-0812">Transmembrane</keyword>
<sequence>MPRFDRKAAFMMLILTTGALWTLLVNGAVPFFGMPTMGQAASVMGYAQAFADQHWYSLHARSFGYPVPTALATGLPLAWLAGWFVRLGLQASDAYAAADALWLIVGYVGAHRFARALGAKSGMAALAAAAWMTLPMIWAHQSYSSLALGMALLPLYLSSALALFDLSTASFRRQGCAAAIFVALCVIALFMDGYTFMMFAVASAILLAFRFIASPVSWPGIARGVLPAYLVGFGGAYLLYTGYMGQSAFSPAPLDFFRGWALDLTFLIKPSQGEFWLWDWLGWSRARSDSVFFGDASVWITTFALPLSFIGLGCFLAVRKHDRRAWLLLVVALFGLYMSLGPSLKIGAVKPDGASGPFMQAEAGLMPTGNAFVSEHIPGFRAMRAAYRWEALFLLGMWGLVVLGAARARPRHGWVWTAVYVLLIVSSMPHLVDMSRDYRNYRRDLATIDREVAAPLAARISVGSKVFFMPFGNDVMANYLSPRLGVIAYNVGGDKQIEIARDRWPPNLQKFAMNRFGLGDLPAIRATLLDHEVDAVIIPYFDSLWAAHLWPCVAEAKGYSALTLALFDTNRSFLCPAQIKAAYAGNVEALRKDALLSVDEQPLFSIVTLKPMYASEAGRREARAKLLSGVHYPLDIVNDVEAADAVLGNGWHDKEPVNRWSGASADLTIPVPAECKQGGCTAEFHLLAFAATPQRPVSVSLAIVDVSGVSASPVSATMLDDAVHTLAVPVPEGRSVVTLHVDVPAATSPAALGMSVDSRVLGASLRGIDFRQQ</sequence>